<dbReference type="Proteomes" id="UP000058599">
    <property type="component" value="Chromosome"/>
</dbReference>
<dbReference type="PANTHER" id="PTHR43818">
    <property type="entry name" value="BCDNA.GH03377"/>
    <property type="match status" value="1"/>
</dbReference>
<sequence>MSRIGVGIIGLSAGAGWAARSHLPALRALGDRFAITAVAGSSPERSRAAASDYAIPFAADSADALAAHADVDLVVVAVKVPEHRRLVEAALAAGKAVLCEWPLAVDAAEADRLARAAADARIKTFVGLQARGTAAVQRLAQLIADGAIGDILASNISAAVGVPWAGVTDSSRTYLNRTASGATMLTIPFGHCLDAMTLVLGDYAQWSAELVTRRTETLVKDEGVIIPTDVADQIMVAGRLASGAAASLHYRGGLSAAGNFRWEINGTKGDILVTGGDGHLQYGLVEIALAKTGKALAPLALPADPLPPHARAIAAQYRAIHAALAGAPSTVPDFAHAAALHHKLGAIAAKGTAS</sequence>
<gene>
    <name evidence="4" type="ORF">SGRAN_3280</name>
</gene>
<keyword evidence="5" id="KW-1185">Reference proteome</keyword>
<reference evidence="4 5" key="1">
    <citation type="journal article" date="2016" name="BMC Genomics">
        <title>Genomic analysis of the nitrate-respiring Sphingopyxis granuli (formerly Sphingomonas macrogoltabida) strain TFA.</title>
        <authorList>
            <person name="Garcia-Romero I."/>
            <person name="Perez-Pulido A.J."/>
            <person name="Gonzalez-Flores Y.E."/>
            <person name="Reyes-Ramirez F."/>
            <person name="Santero E."/>
            <person name="Floriano B."/>
        </authorList>
    </citation>
    <scope>NUCLEOTIDE SEQUENCE [LARGE SCALE GENOMIC DNA]</scope>
    <source>
        <strain evidence="4 5">TFA</strain>
    </source>
</reference>
<dbReference type="KEGG" id="sgi:SGRAN_3280"/>
<dbReference type="InterPro" id="IPR050463">
    <property type="entry name" value="Gfo/Idh/MocA_oxidrdct_glycsds"/>
</dbReference>
<dbReference type="GO" id="GO:0000166">
    <property type="term" value="F:nucleotide binding"/>
    <property type="evidence" value="ECO:0007669"/>
    <property type="project" value="InterPro"/>
</dbReference>
<dbReference type="Gene3D" id="3.40.50.720">
    <property type="entry name" value="NAD(P)-binding Rossmann-like Domain"/>
    <property type="match status" value="1"/>
</dbReference>
<dbReference type="EMBL" id="CP012199">
    <property type="protein sequence ID" value="AMG75623.1"/>
    <property type="molecule type" value="Genomic_DNA"/>
</dbReference>
<accession>A0AA86L4M5</accession>
<dbReference type="InterPro" id="IPR055080">
    <property type="entry name" value="Gal80p-like_C"/>
</dbReference>
<dbReference type="InterPro" id="IPR036291">
    <property type="entry name" value="NAD(P)-bd_dom_sf"/>
</dbReference>
<dbReference type="RefSeq" id="WP_067185502.1">
    <property type="nucleotide sequence ID" value="NZ_CP012199.1"/>
</dbReference>
<keyword evidence="1 4" id="KW-0560">Oxidoreductase</keyword>
<proteinExistence type="predicted"/>
<dbReference type="SUPFAM" id="SSF55347">
    <property type="entry name" value="Glyceraldehyde-3-phosphate dehydrogenase-like, C-terminal domain"/>
    <property type="match status" value="1"/>
</dbReference>
<dbReference type="Gene3D" id="3.30.360.10">
    <property type="entry name" value="Dihydrodipicolinate Reductase, domain 2"/>
    <property type="match status" value="1"/>
</dbReference>
<protein>
    <submittedName>
        <fullName evidence="4">Oxidoreductase</fullName>
        <ecNumber evidence="4">1.1.1.18</ecNumber>
    </submittedName>
</protein>
<feature type="domain" description="Gal80p-like C-terminal" evidence="3">
    <location>
        <begin position="136"/>
        <end position="275"/>
    </location>
</feature>
<dbReference type="SUPFAM" id="SSF51735">
    <property type="entry name" value="NAD(P)-binding Rossmann-fold domains"/>
    <property type="match status" value="1"/>
</dbReference>
<name>A0AA86L4M5_9SPHN</name>
<organism evidence="4 5">
    <name type="scientific">Sphingopyxis granuli</name>
    <dbReference type="NCBI Taxonomy" id="267128"/>
    <lineage>
        <taxon>Bacteria</taxon>
        <taxon>Pseudomonadati</taxon>
        <taxon>Pseudomonadota</taxon>
        <taxon>Alphaproteobacteria</taxon>
        <taxon>Sphingomonadales</taxon>
        <taxon>Sphingomonadaceae</taxon>
        <taxon>Sphingopyxis</taxon>
    </lineage>
</organism>
<dbReference type="EC" id="1.1.1.18" evidence="4"/>
<evidence type="ECO:0000259" key="2">
    <source>
        <dbReference type="Pfam" id="PF01408"/>
    </source>
</evidence>
<dbReference type="InterPro" id="IPR000683">
    <property type="entry name" value="Gfo/Idh/MocA-like_OxRdtase_N"/>
</dbReference>
<evidence type="ECO:0000259" key="3">
    <source>
        <dbReference type="Pfam" id="PF22685"/>
    </source>
</evidence>
<dbReference type="PANTHER" id="PTHR43818:SF11">
    <property type="entry name" value="BCDNA.GH03377"/>
    <property type="match status" value="1"/>
</dbReference>
<feature type="domain" description="Gfo/Idh/MocA-like oxidoreductase N-terminal" evidence="2">
    <location>
        <begin position="13"/>
        <end position="127"/>
    </location>
</feature>
<dbReference type="Pfam" id="PF22685">
    <property type="entry name" value="Gal80p_C-like"/>
    <property type="match status" value="1"/>
</dbReference>
<dbReference type="AlphaFoldDB" id="A0AA86L4M5"/>
<dbReference type="GO" id="GO:0050112">
    <property type="term" value="F:inositol 2-dehydrogenase (NAD+) activity"/>
    <property type="evidence" value="ECO:0007669"/>
    <property type="project" value="UniProtKB-EC"/>
</dbReference>
<evidence type="ECO:0000313" key="5">
    <source>
        <dbReference type="Proteomes" id="UP000058599"/>
    </source>
</evidence>
<evidence type="ECO:0000256" key="1">
    <source>
        <dbReference type="ARBA" id="ARBA00023002"/>
    </source>
</evidence>
<dbReference type="Pfam" id="PF01408">
    <property type="entry name" value="GFO_IDH_MocA"/>
    <property type="match status" value="1"/>
</dbReference>
<evidence type="ECO:0000313" key="4">
    <source>
        <dbReference type="EMBL" id="AMG75623.1"/>
    </source>
</evidence>